<evidence type="ECO:0000256" key="1">
    <source>
        <dbReference type="SAM" id="MobiDB-lite"/>
    </source>
</evidence>
<gene>
    <name evidence="2" type="ORF">Fot_11729</name>
</gene>
<evidence type="ECO:0000313" key="3">
    <source>
        <dbReference type="Proteomes" id="UP001604277"/>
    </source>
</evidence>
<dbReference type="Proteomes" id="UP001604277">
    <property type="component" value="Unassembled WGS sequence"/>
</dbReference>
<keyword evidence="3" id="KW-1185">Reference proteome</keyword>
<protein>
    <submittedName>
        <fullName evidence="2">CRAL-TRIO domain-containing protein</fullName>
    </submittedName>
</protein>
<reference evidence="3" key="1">
    <citation type="submission" date="2024-07" db="EMBL/GenBank/DDBJ databases">
        <title>Two chromosome-level genome assemblies of Korean endemic species Abeliophyllum distichum and Forsythia ovata (Oleaceae).</title>
        <authorList>
            <person name="Jang H."/>
        </authorList>
    </citation>
    <scope>NUCLEOTIDE SEQUENCE [LARGE SCALE GENOMIC DNA]</scope>
</reference>
<dbReference type="InterPro" id="IPR029055">
    <property type="entry name" value="Ntn_hydrolases_N"/>
</dbReference>
<dbReference type="Gene3D" id="3.60.20.10">
    <property type="entry name" value="Glutamine Phosphoribosylpyrophosphate, subunit 1, domain 1"/>
    <property type="match status" value="1"/>
</dbReference>
<dbReference type="AlphaFoldDB" id="A0ABD1WKI3"/>
<sequence>MVKPANGTTTLAFIFKEGVMVAADSRAIIGGYICTHCPMNVMLISCKRSLKCSVMPRHDIGNSEDDKKTRLGSFKKKAIDASSKFRQSLTRRRRSSKVMSAVFEDEHDAEK</sequence>
<comment type="caution">
    <text evidence="2">The sequence shown here is derived from an EMBL/GenBank/DDBJ whole genome shotgun (WGS) entry which is preliminary data.</text>
</comment>
<dbReference type="SUPFAM" id="SSF56235">
    <property type="entry name" value="N-terminal nucleophile aminohydrolases (Ntn hydrolases)"/>
    <property type="match status" value="1"/>
</dbReference>
<dbReference type="EMBL" id="JBFOLJ010000003">
    <property type="protein sequence ID" value="KAL2550199.1"/>
    <property type="molecule type" value="Genomic_DNA"/>
</dbReference>
<proteinExistence type="predicted"/>
<feature type="region of interest" description="Disordered" evidence="1">
    <location>
        <begin position="90"/>
        <end position="111"/>
    </location>
</feature>
<accession>A0ABD1WKI3</accession>
<evidence type="ECO:0000313" key="2">
    <source>
        <dbReference type="EMBL" id="KAL2550199.1"/>
    </source>
</evidence>
<name>A0ABD1WKI3_9LAMI</name>
<organism evidence="2 3">
    <name type="scientific">Forsythia ovata</name>
    <dbReference type="NCBI Taxonomy" id="205694"/>
    <lineage>
        <taxon>Eukaryota</taxon>
        <taxon>Viridiplantae</taxon>
        <taxon>Streptophyta</taxon>
        <taxon>Embryophyta</taxon>
        <taxon>Tracheophyta</taxon>
        <taxon>Spermatophyta</taxon>
        <taxon>Magnoliopsida</taxon>
        <taxon>eudicotyledons</taxon>
        <taxon>Gunneridae</taxon>
        <taxon>Pentapetalae</taxon>
        <taxon>asterids</taxon>
        <taxon>lamiids</taxon>
        <taxon>Lamiales</taxon>
        <taxon>Oleaceae</taxon>
        <taxon>Forsythieae</taxon>
        <taxon>Forsythia</taxon>
    </lineage>
</organism>